<feature type="region of interest" description="Disordered" evidence="1">
    <location>
        <begin position="44"/>
        <end position="72"/>
    </location>
</feature>
<dbReference type="Proteomes" id="UP000798046">
    <property type="component" value="Unassembled WGS sequence"/>
</dbReference>
<feature type="compositionally biased region" description="Basic and acidic residues" evidence="1">
    <location>
        <begin position="44"/>
        <end position="58"/>
    </location>
</feature>
<organism evidence="3 4">
    <name type="scientific">Oryzomonas sagensis</name>
    <dbReference type="NCBI Taxonomy" id="2603857"/>
    <lineage>
        <taxon>Bacteria</taxon>
        <taxon>Pseudomonadati</taxon>
        <taxon>Thermodesulfobacteriota</taxon>
        <taxon>Desulfuromonadia</taxon>
        <taxon>Geobacterales</taxon>
        <taxon>Geobacteraceae</taxon>
        <taxon>Oryzomonas</taxon>
    </lineage>
</organism>
<dbReference type="RefSeq" id="WP_151157649.1">
    <property type="nucleotide sequence ID" value="NZ_VZRA01000004.1"/>
</dbReference>
<evidence type="ECO:0000256" key="1">
    <source>
        <dbReference type="SAM" id="MobiDB-lite"/>
    </source>
</evidence>
<keyword evidence="2" id="KW-0732">Signal</keyword>
<reference evidence="3 4" key="1">
    <citation type="journal article" date="2020" name="Microorganisms">
        <title>Description of Three Novel Members in the Family Geobacteraceae, Oryzomonas japonicum gen. nov., sp. nov., Oryzomonas sagensis sp. nov., and Oryzomonas ruber sp. nov.</title>
        <authorList>
            <person name="Xu Z."/>
            <person name="Masuda Y."/>
            <person name="Hayakawa C."/>
            <person name="Ushijima N."/>
            <person name="Kawano K."/>
            <person name="Shiratori Y."/>
            <person name="Senoo K."/>
            <person name="Itoh H."/>
        </authorList>
    </citation>
    <scope>NUCLEOTIDE SEQUENCE [LARGE SCALE GENOMIC DNA]</scope>
    <source>
        <strain evidence="3 4">Red100</strain>
    </source>
</reference>
<evidence type="ECO:0000313" key="3">
    <source>
        <dbReference type="EMBL" id="KAB0669018.1"/>
    </source>
</evidence>
<dbReference type="EMBL" id="VZRA01000004">
    <property type="protein sequence ID" value="KAB0669018.1"/>
    <property type="molecule type" value="Genomic_DNA"/>
</dbReference>
<proteinExistence type="predicted"/>
<name>A0ABQ6TLT7_9BACT</name>
<protein>
    <submittedName>
        <fullName evidence="3">Uncharacterized protein</fullName>
    </submittedName>
</protein>
<evidence type="ECO:0000313" key="4">
    <source>
        <dbReference type="Proteomes" id="UP000798046"/>
    </source>
</evidence>
<accession>A0ABQ6TLT7</accession>
<keyword evidence="4" id="KW-1185">Reference proteome</keyword>
<gene>
    <name evidence="3" type="ORF">F6V30_14370</name>
</gene>
<sequence>MKNIILFVLLALAVPLAASALDLSVDSSKDKSISRERALSIRKSLEDRHSDTTSHSHDTSNSTTNRRARNINRDTSNTVSIPMIALLPDLGFKPLLPVDLGLAAPIEKGGWITVHVQEYYAKAWASYAPVETVTDPAPVKAYIDLVARKSLIAAQAQLYLMDRLGRLAGKKAVTKNGRKTLDASVLVGINDLPPLAAQAYADAEKNVSAPYLLGIWERYQKEMAGGNCRLSGNHGISCGNIIIELDNPPRLALGNIPLYNGSTFAGVTGDVRVSSSVSLHDAYERSKVVSDADRRSTDDMESNGNAFEAAMSRRETLNKSKGNKINMGVGKFVPGPSH</sequence>
<feature type="signal peptide" evidence="2">
    <location>
        <begin position="1"/>
        <end position="20"/>
    </location>
</feature>
<comment type="caution">
    <text evidence="3">The sequence shown here is derived from an EMBL/GenBank/DDBJ whole genome shotgun (WGS) entry which is preliminary data.</text>
</comment>
<feature type="chain" id="PRO_5046856396" evidence="2">
    <location>
        <begin position="21"/>
        <end position="338"/>
    </location>
</feature>
<evidence type="ECO:0000256" key="2">
    <source>
        <dbReference type="SAM" id="SignalP"/>
    </source>
</evidence>